<dbReference type="GO" id="GO:0046872">
    <property type="term" value="F:metal ion binding"/>
    <property type="evidence" value="ECO:0007669"/>
    <property type="project" value="UniProtKB-KW"/>
</dbReference>
<dbReference type="Gene3D" id="3.40.50.300">
    <property type="entry name" value="P-loop containing nucleotide triphosphate hydrolases"/>
    <property type="match status" value="1"/>
</dbReference>
<dbReference type="GO" id="GO:0051539">
    <property type="term" value="F:4 iron, 4 sulfur cluster binding"/>
    <property type="evidence" value="ECO:0007669"/>
    <property type="project" value="UniProtKB-KW"/>
</dbReference>
<comment type="similarity">
    <text evidence="7">Belongs to the Mrp/NBP35 ATP-binding proteins family.</text>
</comment>
<dbReference type="PANTHER" id="PTHR42961">
    <property type="entry name" value="IRON-SULFUR PROTEIN NUBPL"/>
    <property type="match status" value="1"/>
</dbReference>
<dbReference type="Proteomes" id="UP001151699">
    <property type="component" value="Chromosome A"/>
</dbReference>
<evidence type="ECO:0000256" key="7">
    <source>
        <dbReference type="ARBA" id="ARBA00024036"/>
    </source>
</evidence>
<dbReference type="InterPro" id="IPR033756">
    <property type="entry name" value="YlxH/NBP35"/>
</dbReference>
<dbReference type="CDD" id="cd02037">
    <property type="entry name" value="Mrp_NBP35"/>
    <property type="match status" value="1"/>
</dbReference>
<dbReference type="SUPFAM" id="SSF52540">
    <property type="entry name" value="P-loop containing nucleoside triphosphate hydrolases"/>
    <property type="match status" value="1"/>
</dbReference>
<evidence type="ECO:0000313" key="9">
    <source>
        <dbReference type="Proteomes" id="UP001151699"/>
    </source>
</evidence>
<dbReference type="InterPro" id="IPR044304">
    <property type="entry name" value="NUBPL-like"/>
</dbReference>
<dbReference type="EMBL" id="WJQU01000001">
    <property type="protein sequence ID" value="KAJ6645161.1"/>
    <property type="molecule type" value="Genomic_DNA"/>
</dbReference>
<keyword evidence="6" id="KW-0411">Iron-sulfur</keyword>
<protein>
    <submittedName>
        <fullName evidence="8">Iron-sulfur cluster carrier protein</fullName>
    </submittedName>
</protein>
<accession>A0A9Q0N7E7</accession>
<evidence type="ECO:0000256" key="1">
    <source>
        <dbReference type="ARBA" id="ARBA00022485"/>
    </source>
</evidence>
<name>A0A9Q0N7E7_9DIPT</name>
<dbReference type="GO" id="GO:0005524">
    <property type="term" value="F:ATP binding"/>
    <property type="evidence" value="ECO:0007669"/>
    <property type="project" value="UniProtKB-KW"/>
</dbReference>
<keyword evidence="4" id="KW-0067">ATP-binding</keyword>
<dbReference type="GO" id="GO:0016226">
    <property type="term" value="P:iron-sulfur cluster assembly"/>
    <property type="evidence" value="ECO:0007669"/>
    <property type="project" value="InterPro"/>
</dbReference>
<evidence type="ECO:0000256" key="4">
    <source>
        <dbReference type="ARBA" id="ARBA00022840"/>
    </source>
</evidence>
<evidence type="ECO:0000256" key="3">
    <source>
        <dbReference type="ARBA" id="ARBA00022741"/>
    </source>
</evidence>
<dbReference type="HAMAP" id="MF_02040">
    <property type="entry name" value="Mrp_NBP35"/>
    <property type="match status" value="1"/>
</dbReference>
<dbReference type="GO" id="GO:0140663">
    <property type="term" value="F:ATP-dependent FeS chaperone activity"/>
    <property type="evidence" value="ECO:0007669"/>
    <property type="project" value="InterPro"/>
</dbReference>
<keyword evidence="2" id="KW-0479">Metal-binding</keyword>
<dbReference type="PROSITE" id="PS01215">
    <property type="entry name" value="MRP"/>
    <property type="match status" value="1"/>
</dbReference>
<evidence type="ECO:0000256" key="6">
    <source>
        <dbReference type="ARBA" id="ARBA00023014"/>
    </source>
</evidence>
<comment type="caution">
    <text evidence="8">The sequence shown here is derived from an EMBL/GenBank/DDBJ whole genome shotgun (WGS) entry which is preliminary data.</text>
</comment>
<reference evidence="8" key="1">
    <citation type="submission" date="2022-07" db="EMBL/GenBank/DDBJ databases">
        <authorList>
            <person name="Trinca V."/>
            <person name="Uliana J.V.C."/>
            <person name="Torres T.T."/>
            <person name="Ward R.J."/>
            <person name="Monesi N."/>
        </authorList>
    </citation>
    <scope>NUCLEOTIDE SEQUENCE</scope>
    <source>
        <strain evidence="8">HSMRA1968</strain>
        <tissue evidence="8">Whole embryos</tissue>
    </source>
</reference>
<dbReference type="FunFam" id="3.40.50.300:FF:001119">
    <property type="entry name" value="Iron-sulfur cluster carrier protein"/>
    <property type="match status" value="1"/>
</dbReference>
<dbReference type="AlphaFoldDB" id="A0A9Q0N7E7"/>
<organism evidence="8 9">
    <name type="scientific">Pseudolycoriella hygida</name>
    <dbReference type="NCBI Taxonomy" id="35572"/>
    <lineage>
        <taxon>Eukaryota</taxon>
        <taxon>Metazoa</taxon>
        <taxon>Ecdysozoa</taxon>
        <taxon>Arthropoda</taxon>
        <taxon>Hexapoda</taxon>
        <taxon>Insecta</taxon>
        <taxon>Pterygota</taxon>
        <taxon>Neoptera</taxon>
        <taxon>Endopterygota</taxon>
        <taxon>Diptera</taxon>
        <taxon>Nematocera</taxon>
        <taxon>Sciaroidea</taxon>
        <taxon>Sciaridae</taxon>
        <taxon>Pseudolycoriella</taxon>
    </lineage>
</organism>
<sequence length="332" mass="36563">MIDINQQQILNKISNITFSDNTKLIDIISNIVIKNKNIGFAIDIFGKDPKEVDEIKIKAINKLNEIANIGKITIVLTSSRNLAKKSTNPKVKHFIDGVKKVILVASGKGGVGKSTVTALIAEQLNLEGHKVGIVDADIYGPSIPQIFGISDVPEIVYNKMTPLKSRGIEIISIGFLIRNNSAIVWRGPMASKTIYQLLSLTNWQELDYLIIDMPPGTGDIHLSILENYQLDGVIIVTTPQKMAAIDVVRSIDLYKKFNLPILGIIENMSYLVEASSGKKIEIFSGNSGENFAKEYNIPLICKIPIEPKLSDNCDNGIGLTDIIKLPIDFLYS</sequence>
<keyword evidence="9" id="KW-1185">Reference proteome</keyword>
<dbReference type="InterPro" id="IPR027417">
    <property type="entry name" value="P-loop_NTPase"/>
</dbReference>
<evidence type="ECO:0000313" key="8">
    <source>
        <dbReference type="EMBL" id="KAJ6645161.1"/>
    </source>
</evidence>
<dbReference type="Pfam" id="PF10609">
    <property type="entry name" value="ParA"/>
    <property type="match status" value="1"/>
</dbReference>
<dbReference type="InterPro" id="IPR019591">
    <property type="entry name" value="Mrp/NBP35_ATP-bd"/>
</dbReference>
<evidence type="ECO:0000256" key="5">
    <source>
        <dbReference type="ARBA" id="ARBA00023004"/>
    </source>
</evidence>
<dbReference type="OrthoDB" id="1741334at2759"/>
<gene>
    <name evidence="8" type="primary">mrp</name>
    <name evidence="8" type="ORF">Bhyg_00363</name>
</gene>
<dbReference type="InterPro" id="IPR000808">
    <property type="entry name" value="Mrp-like_CS"/>
</dbReference>
<keyword evidence="3" id="KW-0547">Nucleotide-binding</keyword>
<keyword evidence="5" id="KW-0408">Iron</keyword>
<keyword evidence="1" id="KW-0004">4Fe-4S</keyword>
<evidence type="ECO:0000256" key="2">
    <source>
        <dbReference type="ARBA" id="ARBA00022723"/>
    </source>
</evidence>
<proteinExistence type="inferred from homology"/>
<dbReference type="PANTHER" id="PTHR42961:SF2">
    <property type="entry name" value="IRON-SULFUR PROTEIN NUBPL"/>
    <property type="match status" value="1"/>
</dbReference>